<dbReference type="HOGENOM" id="CLU_107144_1_2_7"/>
<dbReference type="STRING" id="360105.CCV52592_1554"/>
<dbReference type="Pfam" id="PF02082">
    <property type="entry name" value="Rrf2"/>
    <property type="match status" value="1"/>
</dbReference>
<dbReference type="NCBIfam" id="TIGR00738">
    <property type="entry name" value="rrf2_super"/>
    <property type="match status" value="1"/>
</dbReference>
<dbReference type="InterPro" id="IPR036388">
    <property type="entry name" value="WH-like_DNA-bd_sf"/>
</dbReference>
<gene>
    <name evidence="1" type="ORF">CCV52592_1554</name>
</gene>
<dbReference type="KEGG" id="ccv:CCV52592_1554"/>
<dbReference type="GO" id="GO:0003700">
    <property type="term" value="F:DNA-binding transcription factor activity"/>
    <property type="evidence" value="ECO:0007669"/>
    <property type="project" value="TreeGrafter"/>
</dbReference>
<dbReference type="PROSITE" id="PS51197">
    <property type="entry name" value="HTH_RRF2_2"/>
    <property type="match status" value="1"/>
</dbReference>
<evidence type="ECO:0000313" key="1">
    <source>
        <dbReference type="EMBL" id="EAU00676.1"/>
    </source>
</evidence>
<dbReference type="AlphaFoldDB" id="A7GXT3"/>
<dbReference type="EMBL" id="CP000767">
    <property type="protein sequence ID" value="EAU00676.1"/>
    <property type="molecule type" value="Genomic_DNA"/>
</dbReference>
<keyword evidence="2" id="KW-1185">Reference proteome</keyword>
<dbReference type="PANTHER" id="PTHR33221:SF9">
    <property type="entry name" value="RRF2 FAMILY PROTEIN"/>
    <property type="match status" value="1"/>
</dbReference>
<proteinExistence type="predicted"/>
<dbReference type="SUPFAM" id="SSF46785">
    <property type="entry name" value="Winged helix' DNA-binding domain"/>
    <property type="match status" value="1"/>
</dbReference>
<dbReference type="OrthoDB" id="9800519at2"/>
<organism evidence="1 2">
    <name type="scientific">Campylobacter curvus (strain 525.92)</name>
    <dbReference type="NCBI Taxonomy" id="360105"/>
    <lineage>
        <taxon>Bacteria</taxon>
        <taxon>Pseudomonadati</taxon>
        <taxon>Campylobacterota</taxon>
        <taxon>Epsilonproteobacteria</taxon>
        <taxon>Campylobacterales</taxon>
        <taxon>Campylobacteraceae</taxon>
        <taxon>Campylobacter</taxon>
    </lineage>
</organism>
<dbReference type="GO" id="GO:0005829">
    <property type="term" value="C:cytosol"/>
    <property type="evidence" value="ECO:0007669"/>
    <property type="project" value="TreeGrafter"/>
</dbReference>
<protein>
    <submittedName>
        <fullName evidence="1">Transcriptional regulator, BadM/Rrf2 family</fullName>
    </submittedName>
</protein>
<accession>A7GXT3</accession>
<sequence>MLFTKASEYALLSLILISQKSSPVDVDTISNELKISKSFLAKILQNLAKEQILKSYKVANGGFALQADPQNISIKTIIECAEKREVSVFECSTSADGCPSAKASSCQIWLMFTGLQNKVDEMLDAIKLSDIIKK</sequence>
<dbReference type="Proteomes" id="UP000006380">
    <property type="component" value="Chromosome"/>
</dbReference>
<dbReference type="InterPro" id="IPR000944">
    <property type="entry name" value="Tscrpt_reg_Rrf2"/>
</dbReference>
<name>A7GXT3_CAMC5</name>
<dbReference type="PANTHER" id="PTHR33221">
    <property type="entry name" value="WINGED HELIX-TURN-HELIX TRANSCRIPTIONAL REGULATOR, RRF2 FAMILY"/>
    <property type="match status" value="1"/>
</dbReference>
<dbReference type="InterPro" id="IPR036390">
    <property type="entry name" value="WH_DNA-bd_sf"/>
</dbReference>
<dbReference type="Gene3D" id="1.10.10.10">
    <property type="entry name" value="Winged helix-like DNA-binding domain superfamily/Winged helix DNA-binding domain"/>
    <property type="match status" value="1"/>
</dbReference>
<evidence type="ECO:0000313" key="2">
    <source>
        <dbReference type="Proteomes" id="UP000006380"/>
    </source>
</evidence>
<dbReference type="RefSeq" id="WP_011992146.1">
    <property type="nucleotide sequence ID" value="NC_009715.2"/>
</dbReference>
<reference evidence="1" key="1">
    <citation type="submission" date="2016-07" db="EMBL/GenBank/DDBJ databases">
        <title>Comparative genomics of the Campylobacter concisus group.</title>
        <authorList>
            <person name="Miller W.G."/>
            <person name="Yee E."/>
            <person name="Chapman M.H."/>
            <person name="Huynh S."/>
            <person name="Bono J.L."/>
            <person name="On S.L.W."/>
            <person name="StLeger J."/>
            <person name="Foster G."/>
            <person name="Parker C.T."/>
        </authorList>
    </citation>
    <scope>NUCLEOTIDE SEQUENCE</scope>
    <source>
        <strain evidence="1">525.92</strain>
    </source>
</reference>